<evidence type="ECO:0000313" key="3">
    <source>
        <dbReference type="Proteomes" id="UP000051952"/>
    </source>
</evidence>
<proteinExistence type="predicted"/>
<name>A0A0S4J1E3_BODSA</name>
<feature type="transmembrane region" description="Helical" evidence="1">
    <location>
        <begin position="32"/>
        <end position="55"/>
    </location>
</feature>
<dbReference type="AlphaFoldDB" id="A0A0S4J1E3"/>
<keyword evidence="1 2" id="KW-0812">Transmembrane</keyword>
<protein>
    <submittedName>
        <fullName evidence="2">Transmembrane protein, putative</fullName>
    </submittedName>
</protein>
<dbReference type="Proteomes" id="UP000051952">
    <property type="component" value="Unassembled WGS sequence"/>
</dbReference>
<accession>A0A0S4J1E3</accession>
<keyword evidence="1" id="KW-1133">Transmembrane helix</keyword>
<dbReference type="VEuPathDB" id="TriTrypDB:BSAL_81355"/>
<keyword evidence="1" id="KW-0472">Membrane</keyword>
<gene>
    <name evidence="2" type="ORF">BSAL_81355</name>
</gene>
<dbReference type="EMBL" id="CYKH01000875">
    <property type="protein sequence ID" value="CUG56277.1"/>
    <property type="molecule type" value="Genomic_DNA"/>
</dbReference>
<sequence>MNEHSTCCAAANICAYTPNTFFSVMRSNGKKFFAFSAIFVFHPDTLVKAIVFIFVEPFFSPLHHVPFLLDERQFVMDRGSKVKEKLRYLRQTR</sequence>
<evidence type="ECO:0000256" key="1">
    <source>
        <dbReference type="SAM" id="Phobius"/>
    </source>
</evidence>
<keyword evidence="3" id="KW-1185">Reference proteome</keyword>
<reference evidence="3" key="1">
    <citation type="submission" date="2015-09" db="EMBL/GenBank/DDBJ databases">
        <authorList>
            <consortium name="Pathogen Informatics"/>
        </authorList>
    </citation>
    <scope>NUCLEOTIDE SEQUENCE [LARGE SCALE GENOMIC DNA]</scope>
    <source>
        <strain evidence="3">Lake Konstanz</strain>
    </source>
</reference>
<organism evidence="2 3">
    <name type="scientific">Bodo saltans</name>
    <name type="common">Flagellated protozoan</name>
    <dbReference type="NCBI Taxonomy" id="75058"/>
    <lineage>
        <taxon>Eukaryota</taxon>
        <taxon>Discoba</taxon>
        <taxon>Euglenozoa</taxon>
        <taxon>Kinetoplastea</taxon>
        <taxon>Metakinetoplastina</taxon>
        <taxon>Eubodonida</taxon>
        <taxon>Bodonidae</taxon>
        <taxon>Bodo</taxon>
    </lineage>
</organism>
<evidence type="ECO:0000313" key="2">
    <source>
        <dbReference type="EMBL" id="CUG56277.1"/>
    </source>
</evidence>